<comment type="caution">
    <text evidence="1">The sequence shown here is derived from an EMBL/GenBank/DDBJ whole genome shotgun (WGS) entry which is preliminary data.</text>
</comment>
<sequence length="113" mass="12970">MQDEITVPIYYTSELIASSFMIALQVLTLHTPDLLLKPDEHEAVMRNSAMKDVVARLNKPSFELTKEIYRSVQEVIAARVSQYLRTPDGFQMPAFKLNKYDNEFATVWEVASN</sequence>
<dbReference type="AlphaFoldDB" id="A0A2N5V205"/>
<gene>
    <name evidence="1" type="ORF">PCANC_08543</name>
</gene>
<name>A0A2N5V205_9BASI</name>
<evidence type="ECO:0000313" key="1">
    <source>
        <dbReference type="EMBL" id="PLW44014.1"/>
    </source>
</evidence>
<proteinExistence type="predicted"/>
<dbReference type="EMBL" id="PGCJ01000141">
    <property type="protein sequence ID" value="PLW44014.1"/>
    <property type="molecule type" value="Genomic_DNA"/>
</dbReference>
<keyword evidence="2" id="KW-1185">Reference proteome</keyword>
<accession>A0A2N5V205</accession>
<protein>
    <submittedName>
        <fullName evidence="1">Uncharacterized protein</fullName>
    </submittedName>
</protein>
<organism evidence="1 2">
    <name type="scientific">Puccinia coronata f. sp. avenae</name>
    <dbReference type="NCBI Taxonomy" id="200324"/>
    <lineage>
        <taxon>Eukaryota</taxon>
        <taxon>Fungi</taxon>
        <taxon>Dikarya</taxon>
        <taxon>Basidiomycota</taxon>
        <taxon>Pucciniomycotina</taxon>
        <taxon>Pucciniomycetes</taxon>
        <taxon>Pucciniales</taxon>
        <taxon>Pucciniaceae</taxon>
        <taxon>Puccinia</taxon>
    </lineage>
</organism>
<reference evidence="1 2" key="1">
    <citation type="submission" date="2017-11" db="EMBL/GenBank/DDBJ databases">
        <title>De novo assembly and phasing of dikaryotic genomes from two isolates of Puccinia coronata f. sp. avenae, the causal agent of oat crown rust.</title>
        <authorList>
            <person name="Miller M.E."/>
            <person name="Zhang Y."/>
            <person name="Omidvar V."/>
            <person name="Sperschneider J."/>
            <person name="Schwessinger B."/>
            <person name="Raley C."/>
            <person name="Palmer J.M."/>
            <person name="Garnica D."/>
            <person name="Upadhyaya N."/>
            <person name="Rathjen J."/>
            <person name="Taylor J.M."/>
            <person name="Park R.F."/>
            <person name="Dodds P.N."/>
            <person name="Hirsch C.D."/>
            <person name="Kianian S.F."/>
            <person name="Figueroa M."/>
        </authorList>
    </citation>
    <scope>NUCLEOTIDE SEQUENCE [LARGE SCALE GENOMIC DNA]</scope>
    <source>
        <strain evidence="1">12NC29</strain>
    </source>
</reference>
<dbReference type="Proteomes" id="UP000235388">
    <property type="component" value="Unassembled WGS sequence"/>
</dbReference>
<evidence type="ECO:0000313" key="2">
    <source>
        <dbReference type="Proteomes" id="UP000235388"/>
    </source>
</evidence>